<evidence type="ECO:0000256" key="8">
    <source>
        <dbReference type="ARBA" id="ARBA00022833"/>
    </source>
</evidence>
<dbReference type="Proteomes" id="UP000503336">
    <property type="component" value="Chromosome"/>
</dbReference>
<feature type="short sequence motif" description="'HIGH' region" evidence="13">
    <location>
        <begin position="32"/>
        <end position="42"/>
    </location>
</feature>
<dbReference type="GO" id="GO:0006423">
    <property type="term" value="P:cysteinyl-tRNA aminoacylation"/>
    <property type="evidence" value="ECO:0007669"/>
    <property type="project" value="UniProtKB-UniRule"/>
</dbReference>
<evidence type="ECO:0000259" key="16">
    <source>
        <dbReference type="Pfam" id="PF09190"/>
    </source>
</evidence>
<dbReference type="NCBIfam" id="TIGR00435">
    <property type="entry name" value="cysS"/>
    <property type="match status" value="1"/>
</dbReference>
<keyword evidence="5 13" id="KW-0436">Ligase</keyword>
<evidence type="ECO:0000256" key="1">
    <source>
        <dbReference type="ARBA" id="ARBA00004496"/>
    </source>
</evidence>
<keyword evidence="8 13" id="KW-0862">Zinc</keyword>
<comment type="subunit">
    <text evidence="3 13">Monomer.</text>
</comment>
<keyword evidence="10 13" id="KW-0648">Protein biosynthesis</keyword>
<dbReference type="InterPro" id="IPR015273">
    <property type="entry name" value="Cys-tRNA-synt_Ia_DALR"/>
</dbReference>
<feature type="region of interest" description="Disordered" evidence="14">
    <location>
        <begin position="438"/>
        <end position="464"/>
    </location>
</feature>
<keyword evidence="9 13" id="KW-0067">ATP-binding</keyword>
<dbReference type="EC" id="6.1.1.16" evidence="13"/>
<dbReference type="GO" id="GO:0005829">
    <property type="term" value="C:cytosol"/>
    <property type="evidence" value="ECO:0007669"/>
    <property type="project" value="TreeGrafter"/>
</dbReference>
<dbReference type="AlphaFoldDB" id="A0A7L5BWP1"/>
<evidence type="ECO:0000259" key="15">
    <source>
        <dbReference type="Pfam" id="PF01406"/>
    </source>
</evidence>
<evidence type="ECO:0000256" key="13">
    <source>
        <dbReference type="HAMAP-Rule" id="MF_00041"/>
    </source>
</evidence>
<evidence type="ECO:0000256" key="6">
    <source>
        <dbReference type="ARBA" id="ARBA00022723"/>
    </source>
</evidence>
<sequence>MTEIRLHNSLTRRKEVFKPLNPENVRMYVCGPTVYDRAHIGNARPAVVFDVLYRLLRHIYGEDHVTYVRNITDIDDKINARAKETLKPDETPVEAIRRITDETAAWYRDDMAALGCLPPTHQPRATEFVPQMVAMISELIEKGNAYAAEGHVLFEVATYPEYGRLSGRSTEDMIAGARVEVAPYKRDPMDFVLWKPSTDDQPGWDSPWGRGRPGWHIECSAMASELLGETFDIHGGGADLQFPHHENEIAQSCCAAPGAGFANLWMHNGMINVDGRKMSKSLGNFLTVEDLRGQAPGEVLRLALLGTHYRGTLDWTQQRMDEAAAALTKWRAVSEGASPTLPHSVIEALVDDLNTPAAIAELHRLAREGEGDSLAGGMALMNFRAPNLHVYQEILDSESELIEGLLAERSAARATKDFGRADTIRKRLDDAGVLVIDGKGGPSQWRRGPGFDPKKLYDNLSEQR</sequence>
<reference evidence="18 19" key="1">
    <citation type="submission" date="2020-02" db="EMBL/GenBank/DDBJ databases">
        <title>complete genome sequence of Rhodobacteraceae bacterium.</title>
        <authorList>
            <person name="Park J."/>
            <person name="Kim Y.-S."/>
            <person name="Kim K.-H."/>
        </authorList>
    </citation>
    <scope>NUCLEOTIDE SEQUENCE [LARGE SCALE GENOMIC DNA]</scope>
    <source>
        <strain evidence="18 19">RR4-56</strain>
    </source>
</reference>
<dbReference type="GO" id="GO:0004817">
    <property type="term" value="F:cysteine-tRNA ligase activity"/>
    <property type="evidence" value="ECO:0007669"/>
    <property type="project" value="UniProtKB-UniRule"/>
</dbReference>
<comment type="subcellular location">
    <subcellularLocation>
        <location evidence="1 13">Cytoplasm</location>
    </subcellularLocation>
</comment>
<keyword evidence="4 13" id="KW-0963">Cytoplasm</keyword>
<proteinExistence type="inferred from homology"/>
<dbReference type="GO" id="GO:0008270">
    <property type="term" value="F:zinc ion binding"/>
    <property type="evidence" value="ECO:0007669"/>
    <property type="project" value="UniProtKB-UniRule"/>
</dbReference>
<evidence type="ECO:0000259" key="17">
    <source>
        <dbReference type="Pfam" id="PF23493"/>
    </source>
</evidence>
<evidence type="ECO:0000256" key="4">
    <source>
        <dbReference type="ARBA" id="ARBA00022490"/>
    </source>
</evidence>
<accession>A0A7L5BWP1</accession>
<dbReference type="InterPro" id="IPR009080">
    <property type="entry name" value="tRNAsynth_Ia_anticodon-bd"/>
</dbReference>
<feature type="binding site" evidence="13">
    <location>
        <position position="248"/>
    </location>
    <ligand>
        <name>Zn(2+)</name>
        <dbReference type="ChEBI" id="CHEBI:29105"/>
    </ligand>
</feature>
<keyword evidence="6 13" id="KW-0479">Metal-binding</keyword>
<feature type="binding site" evidence="13">
    <location>
        <position position="30"/>
    </location>
    <ligand>
        <name>Zn(2+)</name>
        <dbReference type="ChEBI" id="CHEBI:29105"/>
    </ligand>
</feature>
<dbReference type="Pfam" id="PF23493">
    <property type="entry name" value="CysS_C"/>
    <property type="match status" value="1"/>
</dbReference>
<protein>
    <recommendedName>
        <fullName evidence="13">Cysteine--tRNA ligase</fullName>
        <ecNumber evidence="13">6.1.1.16</ecNumber>
    </recommendedName>
    <alternativeName>
        <fullName evidence="13">Cysteinyl-tRNA synthetase</fullName>
        <shortName evidence="13">CysRS</shortName>
    </alternativeName>
</protein>
<evidence type="ECO:0000256" key="11">
    <source>
        <dbReference type="ARBA" id="ARBA00023146"/>
    </source>
</evidence>
<dbReference type="FunFam" id="3.40.50.620:FF:000068">
    <property type="entry name" value="Cysteine--tRNA ligase"/>
    <property type="match status" value="1"/>
</dbReference>
<comment type="similarity">
    <text evidence="2 13">Belongs to the class-I aminoacyl-tRNA synthetase family.</text>
</comment>
<feature type="domain" description="Cysteinyl-tRNA ligase anticodon binding" evidence="17">
    <location>
        <begin position="401"/>
        <end position="446"/>
    </location>
</feature>
<evidence type="ECO:0000256" key="2">
    <source>
        <dbReference type="ARBA" id="ARBA00005594"/>
    </source>
</evidence>
<evidence type="ECO:0000313" key="18">
    <source>
        <dbReference type="EMBL" id="QIE54304.1"/>
    </source>
</evidence>
<feature type="domain" description="Cysteinyl-tRNA synthetase class Ia DALR" evidence="16">
    <location>
        <begin position="345"/>
        <end position="368"/>
    </location>
</feature>
<gene>
    <name evidence="13" type="primary">cysS</name>
    <name evidence="18" type="ORF">G5B40_01895</name>
</gene>
<evidence type="ECO:0000256" key="12">
    <source>
        <dbReference type="ARBA" id="ARBA00047398"/>
    </source>
</evidence>
<keyword evidence="7 13" id="KW-0547">Nucleotide-binding</keyword>
<dbReference type="PANTHER" id="PTHR10890">
    <property type="entry name" value="CYSTEINYL-TRNA SYNTHETASE"/>
    <property type="match status" value="1"/>
</dbReference>
<evidence type="ECO:0000256" key="10">
    <source>
        <dbReference type="ARBA" id="ARBA00022917"/>
    </source>
</evidence>
<name>A0A7L5BWP1_9RHOB</name>
<feature type="compositionally biased region" description="Basic and acidic residues" evidence="14">
    <location>
        <begin position="452"/>
        <end position="464"/>
    </location>
</feature>
<feature type="binding site" evidence="13">
    <location>
        <position position="280"/>
    </location>
    <ligand>
        <name>ATP</name>
        <dbReference type="ChEBI" id="CHEBI:30616"/>
    </ligand>
</feature>
<feature type="domain" description="tRNA synthetases class I catalytic" evidence="15">
    <location>
        <begin position="17"/>
        <end position="323"/>
    </location>
</feature>
<dbReference type="Gene3D" id="1.20.120.1910">
    <property type="entry name" value="Cysteine-tRNA ligase, C-terminal anti-codon recognition domain"/>
    <property type="match status" value="1"/>
</dbReference>
<comment type="catalytic activity">
    <reaction evidence="12 13">
        <text>tRNA(Cys) + L-cysteine + ATP = L-cysteinyl-tRNA(Cys) + AMP + diphosphate</text>
        <dbReference type="Rhea" id="RHEA:17773"/>
        <dbReference type="Rhea" id="RHEA-COMP:9661"/>
        <dbReference type="Rhea" id="RHEA-COMP:9679"/>
        <dbReference type="ChEBI" id="CHEBI:30616"/>
        <dbReference type="ChEBI" id="CHEBI:33019"/>
        <dbReference type="ChEBI" id="CHEBI:35235"/>
        <dbReference type="ChEBI" id="CHEBI:78442"/>
        <dbReference type="ChEBI" id="CHEBI:78517"/>
        <dbReference type="ChEBI" id="CHEBI:456215"/>
        <dbReference type="EC" id="6.1.1.16"/>
    </reaction>
</comment>
<dbReference type="Gene3D" id="3.40.50.620">
    <property type="entry name" value="HUPs"/>
    <property type="match status" value="1"/>
</dbReference>
<evidence type="ECO:0000256" key="5">
    <source>
        <dbReference type="ARBA" id="ARBA00022598"/>
    </source>
</evidence>
<evidence type="ECO:0000313" key="19">
    <source>
        <dbReference type="Proteomes" id="UP000503336"/>
    </source>
</evidence>
<dbReference type="InterPro" id="IPR056411">
    <property type="entry name" value="CysS_C"/>
</dbReference>
<dbReference type="PANTHER" id="PTHR10890:SF3">
    <property type="entry name" value="CYSTEINE--TRNA LIGASE, CYTOPLASMIC"/>
    <property type="match status" value="1"/>
</dbReference>
<evidence type="ECO:0000256" key="14">
    <source>
        <dbReference type="SAM" id="MobiDB-lite"/>
    </source>
</evidence>
<dbReference type="PRINTS" id="PR00983">
    <property type="entry name" value="TRNASYNTHCYS"/>
</dbReference>
<keyword evidence="11 13" id="KW-0030">Aminoacyl-tRNA synthetase</keyword>
<dbReference type="SUPFAM" id="SSF47323">
    <property type="entry name" value="Anticodon-binding domain of a subclass of class I aminoacyl-tRNA synthetases"/>
    <property type="match status" value="1"/>
</dbReference>
<keyword evidence="19" id="KW-1185">Reference proteome</keyword>
<dbReference type="CDD" id="cd00672">
    <property type="entry name" value="CysRS_core"/>
    <property type="match status" value="1"/>
</dbReference>
<dbReference type="HAMAP" id="MF_00041">
    <property type="entry name" value="Cys_tRNA_synth"/>
    <property type="match status" value="1"/>
</dbReference>
<feature type="binding site" evidence="13">
    <location>
        <position position="244"/>
    </location>
    <ligand>
        <name>Zn(2+)</name>
        <dbReference type="ChEBI" id="CHEBI:29105"/>
    </ligand>
</feature>
<evidence type="ECO:0000256" key="3">
    <source>
        <dbReference type="ARBA" id="ARBA00011245"/>
    </source>
</evidence>
<dbReference type="SUPFAM" id="SSF52374">
    <property type="entry name" value="Nucleotidylyl transferase"/>
    <property type="match status" value="1"/>
</dbReference>
<dbReference type="EMBL" id="CP049056">
    <property type="protein sequence ID" value="QIE54304.1"/>
    <property type="molecule type" value="Genomic_DNA"/>
</dbReference>
<dbReference type="RefSeq" id="WP_165094356.1">
    <property type="nucleotide sequence ID" value="NZ_CP049056.1"/>
</dbReference>
<feature type="short sequence motif" description="'KMSKS' region" evidence="13">
    <location>
        <begin position="277"/>
        <end position="281"/>
    </location>
</feature>
<dbReference type="Pfam" id="PF09190">
    <property type="entry name" value="DALR_2"/>
    <property type="match status" value="1"/>
</dbReference>
<dbReference type="GO" id="GO:0005524">
    <property type="term" value="F:ATP binding"/>
    <property type="evidence" value="ECO:0007669"/>
    <property type="project" value="UniProtKB-UniRule"/>
</dbReference>
<feature type="binding site" evidence="13">
    <location>
        <position position="219"/>
    </location>
    <ligand>
        <name>Zn(2+)</name>
        <dbReference type="ChEBI" id="CHEBI:29105"/>
    </ligand>
</feature>
<dbReference type="InterPro" id="IPR015803">
    <property type="entry name" value="Cys-tRNA-ligase"/>
</dbReference>
<dbReference type="InterPro" id="IPR024909">
    <property type="entry name" value="Cys-tRNA/MSH_ligase"/>
</dbReference>
<comment type="cofactor">
    <cofactor evidence="13">
        <name>Zn(2+)</name>
        <dbReference type="ChEBI" id="CHEBI:29105"/>
    </cofactor>
    <text evidence="13">Binds 1 zinc ion per subunit.</text>
</comment>
<evidence type="ECO:0000256" key="7">
    <source>
        <dbReference type="ARBA" id="ARBA00022741"/>
    </source>
</evidence>
<evidence type="ECO:0000256" key="9">
    <source>
        <dbReference type="ARBA" id="ARBA00022840"/>
    </source>
</evidence>
<dbReference type="InterPro" id="IPR032678">
    <property type="entry name" value="tRNA-synt_1_cat_dom"/>
</dbReference>
<dbReference type="Pfam" id="PF01406">
    <property type="entry name" value="tRNA-synt_1e"/>
    <property type="match status" value="1"/>
</dbReference>
<dbReference type="KEGG" id="hdh:G5B40_01895"/>
<organism evidence="18 19">
    <name type="scientific">Pikeienuella piscinae</name>
    <dbReference type="NCBI Taxonomy" id="2748098"/>
    <lineage>
        <taxon>Bacteria</taxon>
        <taxon>Pseudomonadati</taxon>
        <taxon>Pseudomonadota</taxon>
        <taxon>Alphaproteobacteria</taxon>
        <taxon>Rhodobacterales</taxon>
        <taxon>Paracoccaceae</taxon>
        <taxon>Pikeienuella</taxon>
    </lineage>
</organism>
<dbReference type="InterPro" id="IPR014729">
    <property type="entry name" value="Rossmann-like_a/b/a_fold"/>
</dbReference>